<organism evidence="1">
    <name type="scientific">Sesamum calycinum</name>
    <dbReference type="NCBI Taxonomy" id="2727403"/>
    <lineage>
        <taxon>Eukaryota</taxon>
        <taxon>Viridiplantae</taxon>
        <taxon>Streptophyta</taxon>
        <taxon>Embryophyta</taxon>
        <taxon>Tracheophyta</taxon>
        <taxon>Spermatophyta</taxon>
        <taxon>Magnoliopsida</taxon>
        <taxon>eudicotyledons</taxon>
        <taxon>Gunneridae</taxon>
        <taxon>Pentapetalae</taxon>
        <taxon>asterids</taxon>
        <taxon>lamiids</taxon>
        <taxon>Lamiales</taxon>
        <taxon>Pedaliaceae</taxon>
        <taxon>Sesamum</taxon>
    </lineage>
</organism>
<proteinExistence type="predicted"/>
<reference evidence="1" key="2">
    <citation type="journal article" date="2024" name="Plant">
        <title>Genomic evolution and insights into agronomic trait innovations of Sesamum species.</title>
        <authorList>
            <person name="Miao H."/>
            <person name="Wang L."/>
            <person name="Qu L."/>
            <person name="Liu H."/>
            <person name="Sun Y."/>
            <person name="Le M."/>
            <person name="Wang Q."/>
            <person name="Wei S."/>
            <person name="Zheng Y."/>
            <person name="Lin W."/>
            <person name="Duan Y."/>
            <person name="Cao H."/>
            <person name="Xiong S."/>
            <person name="Wang X."/>
            <person name="Wei L."/>
            <person name="Li C."/>
            <person name="Ma Q."/>
            <person name="Ju M."/>
            <person name="Zhao R."/>
            <person name="Li G."/>
            <person name="Mu C."/>
            <person name="Tian Q."/>
            <person name="Mei H."/>
            <person name="Zhang T."/>
            <person name="Gao T."/>
            <person name="Zhang H."/>
        </authorList>
    </citation>
    <scope>NUCLEOTIDE SEQUENCE</scope>
    <source>
        <strain evidence="1">KEN8</strain>
    </source>
</reference>
<protein>
    <recommendedName>
        <fullName evidence="2">Reverse transcriptase</fullName>
    </recommendedName>
</protein>
<dbReference type="AlphaFoldDB" id="A0AAW2K1A1"/>
<accession>A0AAW2K1A1</accession>
<evidence type="ECO:0008006" key="2">
    <source>
        <dbReference type="Google" id="ProtNLM"/>
    </source>
</evidence>
<reference evidence="1" key="1">
    <citation type="submission" date="2020-06" db="EMBL/GenBank/DDBJ databases">
        <authorList>
            <person name="Li T."/>
            <person name="Hu X."/>
            <person name="Zhang T."/>
            <person name="Song X."/>
            <person name="Zhang H."/>
            <person name="Dai N."/>
            <person name="Sheng W."/>
            <person name="Hou X."/>
            <person name="Wei L."/>
        </authorList>
    </citation>
    <scope>NUCLEOTIDE SEQUENCE</scope>
    <source>
        <strain evidence="1">KEN8</strain>
        <tissue evidence="1">Leaf</tissue>
    </source>
</reference>
<dbReference type="EMBL" id="JACGWM010000715">
    <property type="protein sequence ID" value="KAL0300108.1"/>
    <property type="molecule type" value="Genomic_DNA"/>
</dbReference>
<name>A0AAW2K1A1_9LAMI</name>
<comment type="caution">
    <text evidence="1">The sequence shown here is derived from an EMBL/GenBank/DDBJ whole genome shotgun (WGS) entry which is preliminary data.</text>
</comment>
<gene>
    <name evidence="1" type="ORF">Scaly_3059100</name>
</gene>
<sequence>MLWTNIECPRISKGTPFCTEAFSSLLQKEESSGKLQGVVVCRQAPRVSHLLFAEDTFMFCQATIYAALCILDVLETFGWAGGQGINFEKSLVVFSKKIATSIRDMIQGALQIWVEVDMISTLGFHQGMDMSNQAVFQSIRDRIWNRISGSNK</sequence>
<evidence type="ECO:0000313" key="1">
    <source>
        <dbReference type="EMBL" id="KAL0300108.1"/>
    </source>
</evidence>